<proteinExistence type="predicted"/>
<evidence type="ECO:0008006" key="3">
    <source>
        <dbReference type="Google" id="ProtNLM"/>
    </source>
</evidence>
<dbReference type="PANTHER" id="PTHR36978">
    <property type="entry name" value="P-LOOP CONTAINING NUCLEOTIDE TRIPHOSPHATE HYDROLASE"/>
    <property type="match status" value="1"/>
</dbReference>
<accession>A0A7C8MSZ6</accession>
<dbReference type="AlphaFoldDB" id="A0A7C8MSZ6"/>
<sequence>MGPSRCVDTVPAPAPELAKEKKDPLLTSRRQFSSGTLGLCNAMEFLGYKTYNMGQVIHNGYPHLKMFTEALQIKRTGQGQPYSRSDFDKWMWDYDVLTIVPCYLTEEIFKAYPDAKFILTVREPEAWAQSIWNTISLLSVRAQTFPSSFFKYFDAIDLQFSRLVGLIFETISREHGRTEAGFRAAMEEYEE</sequence>
<dbReference type="Pfam" id="PF17784">
    <property type="entry name" value="Sulfotransfer_4"/>
    <property type="match status" value="1"/>
</dbReference>
<organism evidence="1 2">
    <name type="scientific">Xylaria multiplex</name>
    <dbReference type="NCBI Taxonomy" id="323545"/>
    <lineage>
        <taxon>Eukaryota</taxon>
        <taxon>Fungi</taxon>
        <taxon>Dikarya</taxon>
        <taxon>Ascomycota</taxon>
        <taxon>Pezizomycotina</taxon>
        <taxon>Sordariomycetes</taxon>
        <taxon>Xylariomycetidae</taxon>
        <taxon>Xylariales</taxon>
        <taxon>Xylariaceae</taxon>
        <taxon>Xylaria</taxon>
    </lineage>
</organism>
<protein>
    <recommendedName>
        <fullName evidence="3">Sulfotransferase domain-containing protein</fullName>
    </recommendedName>
</protein>
<evidence type="ECO:0000313" key="2">
    <source>
        <dbReference type="Proteomes" id="UP000481858"/>
    </source>
</evidence>
<dbReference type="EMBL" id="WUBL01000059">
    <property type="protein sequence ID" value="KAF2967973.1"/>
    <property type="molecule type" value="Genomic_DNA"/>
</dbReference>
<gene>
    <name evidence="1" type="ORF">GQX73_g5614</name>
</gene>
<dbReference type="PANTHER" id="PTHR36978:SF4">
    <property type="entry name" value="P-LOOP CONTAINING NUCLEOSIDE TRIPHOSPHATE HYDROLASE PROTEIN"/>
    <property type="match status" value="1"/>
</dbReference>
<dbReference type="InParanoid" id="A0A7C8MSZ6"/>
<dbReference type="OrthoDB" id="408152at2759"/>
<reference evidence="1 2" key="1">
    <citation type="submission" date="2019-12" db="EMBL/GenBank/DDBJ databases">
        <title>Draft genome sequence of the ascomycete Xylaria multiplex DSM 110363.</title>
        <authorList>
            <person name="Buettner E."/>
            <person name="Kellner H."/>
        </authorList>
    </citation>
    <scope>NUCLEOTIDE SEQUENCE [LARGE SCALE GENOMIC DNA]</scope>
    <source>
        <strain evidence="1 2">DSM 110363</strain>
    </source>
</reference>
<dbReference type="InterPro" id="IPR027417">
    <property type="entry name" value="P-loop_NTPase"/>
</dbReference>
<dbReference type="SUPFAM" id="SSF52540">
    <property type="entry name" value="P-loop containing nucleoside triphosphate hydrolases"/>
    <property type="match status" value="1"/>
</dbReference>
<dbReference type="Proteomes" id="UP000481858">
    <property type="component" value="Unassembled WGS sequence"/>
</dbReference>
<name>A0A7C8MSZ6_9PEZI</name>
<comment type="caution">
    <text evidence="1">The sequence shown here is derived from an EMBL/GenBank/DDBJ whole genome shotgun (WGS) entry which is preliminary data.</text>
</comment>
<keyword evidence="2" id="KW-1185">Reference proteome</keyword>
<dbReference type="InterPro" id="IPR040632">
    <property type="entry name" value="Sulfotransfer_4"/>
</dbReference>
<dbReference type="Gene3D" id="3.40.50.300">
    <property type="entry name" value="P-loop containing nucleotide triphosphate hydrolases"/>
    <property type="match status" value="1"/>
</dbReference>
<evidence type="ECO:0000313" key="1">
    <source>
        <dbReference type="EMBL" id="KAF2967973.1"/>
    </source>
</evidence>